<reference evidence="2" key="2">
    <citation type="submission" date="2022-10" db="EMBL/GenBank/DDBJ databases">
        <authorList>
            <consortium name="ENA_rothamsted_submissions"/>
            <consortium name="culmorum"/>
            <person name="King R."/>
        </authorList>
    </citation>
    <scope>NUCLEOTIDE SEQUENCE</scope>
</reference>
<dbReference type="PANTHER" id="PTHR11012:SF30">
    <property type="entry name" value="PROTEIN KINASE-LIKE DOMAIN-CONTAINING"/>
    <property type="match status" value="1"/>
</dbReference>
<evidence type="ECO:0000313" key="2">
    <source>
        <dbReference type="EMBL" id="CAH1170178.1"/>
    </source>
</evidence>
<sequence length="402" mass="46843">MTTNIPVDIRAFLETSVGDDLTNYQIEVHEGNKKGEGFLGDFLFVSLINKKTNEALHLGIKQVLASGTGASSNFISSIFQKEFTFYEQVWPNLQKFQGSFPNVKQFLKVPKYYAIEAKKGAEKISFENLRYKGFRNHVKTEFFTKEQLEYVLRCYGQFHAISMALREINPEHFQEIADRLLECPEVFAEMPFFQRALCQCCRNVLSSFNEETEKEIIEKFKVYGEKASGIFSEVKNYKGKYRVFVHGDCWSNNMMFKYDEKDEIEDLRFIDFQLTQVGTVVYDISYCIYASCSEETIDDLDYYLKIYHRSLSESLEGYNLDPKSIYSYEVFKDEWKQYSKFGLLMALLVNSGKHSDLESVPVLTELIDNDETGKDEYIVPQSEEFLNIGRNLVLHAYKNEYL</sequence>
<keyword evidence="3" id="KW-1185">Reference proteome</keyword>
<dbReference type="SMART" id="SM00587">
    <property type="entry name" value="CHK"/>
    <property type="match status" value="1"/>
</dbReference>
<dbReference type="EMBL" id="OU896711">
    <property type="protein sequence ID" value="CAH1170178.1"/>
    <property type="molecule type" value="Genomic_DNA"/>
</dbReference>
<dbReference type="InterPro" id="IPR004119">
    <property type="entry name" value="EcKL"/>
</dbReference>
<dbReference type="Gene3D" id="3.90.1200.10">
    <property type="match status" value="1"/>
</dbReference>
<dbReference type="AlphaFoldDB" id="A0A9P0DL33"/>
<evidence type="ECO:0000259" key="1">
    <source>
        <dbReference type="SMART" id="SM00587"/>
    </source>
</evidence>
<dbReference type="PANTHER" id="PTHR11012">
    <property type="entry name" value="PROTEIN KINASE-LIKE DOMAIN-CONTAINING"/>
    <property type="match status" value="1"/>
</dbReference>
<accession>A0A9P0DL33</accession>
<gene>
    <name evidence="2" type="ORF">PHAECO_LOCUS8893</name>
</gene>
<name>A0A9P0DL33_PHACE</name>
<evidence type="ECO:0000313" key="3">
    <source>
        <dbReference type="Proteomes" id="UP001153737"/>
    </source>
</evidence>
<organism evidence="2 3">
    <name type="scientific">Phaedon cochleariae</name>
    <name type="common">Mustard beetle</name>
    <dbReference type="NCBI Taxonomy" id="80249"/>
    <lineage>
        <taxon>Eukaryota</taxon>
        <taxon>Metazoa</taxon>
        <taxon>Ecdysozoa</taxon>
        <taxon>Arthropoda</taxon>
        <taxon>Hexapoda</taxon>
        <taxon>Insecta</taxon>
        <taxon>Pterygota</taxon>
        <taxon>Neoptera</taxon>
        <taxon>Endopterygota</taxon>
        <taxon>Coleoptera</taxon>
        <taxon>Polyphaga</taxon>
        <taxon>Cucujiformia</taxon>
        <taxon>Chrysomeloidea</taxon>
        <taxon>Chrysomelidae</taxon>
        <taxon>Chrysomelinae</taxon>
        <taxon>Chrysomelini</taxon>
        <taxon>Phaedon</taxon>
    </lineage>
</organism>
<feature type="domain" description="CHK kinase-like" evidence="1">
    <location>
        <begin position="124"/>
        <end position="317"/>
    </location>
</feature>
<dbReference type="SUPFAM" id="SSF56112">
    <property type="entry name" value="Protein kinase-like (PK-like)"/>
    <property type="match status" value="1"/>
</dbReference>
<reference evidence="2" key="1">
    <citation type="submission" date="2022-01" db="EMBL/GenBank/DDBJ databases">
        <authorList>
            <person name="King R."/>
        </authorList>
    </citation>
    <scope>NUCLEOTIDE SEQUENCE</scope>
</reference>
<protein>
    <recommendedName>
        <fullName evidence="1">CHK kinase-like domain-containing protein</fullName>
    </recommendedName>
</protein>
<dbReference type="InterPro" id="IPR011009">
    <property type="entry name" value="Kinase-like_dom_sf"/>
</dbReference>
<dbReference type="InterPro" id="IPR015897">
    <property type="entry name" value="CHK_kinase-like"/>
</dbReference>
<dbReference type="Pfam" id="PF02958">
    <property type="entry name" value="EcKL"/>
    <property type="match status" value="1"/>
</dbReference>
<proteinExistence type="predicted"/>
<dbReference type="Proteomes" id="UP001153737">
    <property type="component" value="Chromosome 5"/>
</dbReference>